<feature type="chain" id="PRO_5001829575" evidence="1">
    <location>
        <begin position="20"/>
        <end position="123"/>
    </location>
</feature>
<gene>
    <name evidence="2" type="ORF">X975_06039</name>
</gene>
<dbReference type="EMBL" id="KK114882">
    <property type="protein sequence ID" value="KFM63607.1"/>
    <property type="molecule type" value="Genomic_DNA"/>
</dbReference>
<dbReference type="Proteomes" id="UP000054359">
    <property type="component" value="Unassembled WGS sequence"/>
</dbReference>
<name>A0A087TER8_STEMI</name>
<accession>A0A087TER8</accession>
<reference evidence="2 3" key="1">
    <citation type="submission" date="2013-11" db="EMBL/GenBank/DDBJ databases">
        <title>Genome sequencing of Stegodyphus mimosarum.</title>
        <authorList>
            <person name="Bechsgaard J."/>
        </authorList>
    </citation>
    <scope>NUCLEOTIDE SEQUENCE [LARGE SCALE GENOMIC DNA]</scope>
</reference>
<organism evidence="2 3">
    <name type="scientific">Stegodyphus mimosarum</name>
    <name type="common">African social velvet spider</name>
    <dbReference type="NCBI Taxonomy" id="407821"/>
    <lineage>
        <taxon>Eukaryota</taxon>
        <taxon>Metazoa</taxon>
        <taxon>Ecdysozoa</taxon>
        <taxon>Arthropoda</taxon>
        <taxon>Chelicerata</taxon>
        <taxon>Arachnida</taxon>
        <taxon>Araneae</taxon>
        <taxon>Araneomorphae</taxon>
        <taxon>Entelegynae</taxon>
        <taxon>Eresoidea</taxon>
        <taxon>Eresidae</taxon>
        <taxon>Stegodyphus</taxon>
    </lineage>
</organism>
<feature type="signal peptide" evidence="1">
    <location>
        <begin position="1"/>
        <end position="19"/>
    </location>
</feature>
<keyword evidence="3" id="KW-1185">Reference proteome</keyword>
<evidence type="ECO:0000313" key="2">
    <source>
        <dbReference type="EMBL" id="KFM63607.1"/>
    </source>
</evidence>
<evidence type="ECO:0000313" key="3">
    <source>
        <dbReference type="Proteomes" id="UP000054359"/>
    </source>
</evidence>
<sequence length="123" mass="13951">MDFSKIVVIFCFAVVSTLGHEDIEVYEQLDGVICSEDETIKTSVIECMGLIPDSYMEIVATCITELADIGNDYSRLLDTYCNNREVVERTEDCISQKHRERGESEFIVFEPVVECIKVIAANR</sequence>
<dbReference type="OMA" id="VERTEDC"/>
<protein>
    <submittedName>
        <fullName evidence="2">Uncharacterized protein</fullName>
    </submittedName>
</protein>
<proteinExistence type="predicted"/>
<evidence type="ECO:0000256" key="1">
    <source>
        <dbReference type="SAM" id="SignalP"/>
    </source>
</evidence>
<dbReference type="OrthoDB" id="10563115at2759"/>
<dbReference type="AlphaFoldDB" id="A0A087TER8"/>
<feature type="non-terminal residue" evidence="2">
    <location>
        <position position="123"/>
    </location>
</feature>
<keyword evidence="1" id="KW-0732">Signal</keyword>